<name>A0ABU4YBV3_9HYPH</name>
<sequence length="417" mass="45488">MTAPVDPLVSGLIADARLVAAYGRYGVFKDNSLIVAIGNAEHLEGATAGQTAVADLQNALNDCSSVVPFTTLVALRDGWSPGNMSFKTRMATYSMVFVSILLMIVTGTLTYQYNVGISLRSELDQLDSSDFAARFSQSVRQVWATQKQLQKALANGTPTTDFTLMKDSYYQSQDNLHSLNQRFVELWANSQKFISDDAKFPIWGMKGLYCKLFSSSKFESNSGPDVRSYNTDQENINRLCDVGMSSTQQAPLPASENPSADVASDDVNYDYKEATRVLQRAGVITLTPESIPAMTAQIRVISSVLSPYALWILPALYGAMGAIMFQMRMILNPLLPNPPLPRLIHRIALGVLAGMVLAWFLAPGTKLGDEVSGIGFSLFTFAFLFGFSLDIFFTVLDQFVSMSVSGIRKIGSTGNTG</sequence>
<keyword evidence="1" id="KW-1133">Transmembrane helix</keyword>
<gene>
    <name evidence="2" type="ORF">RFN28_33705</name>
</gene>
<feature type="transmembrane region" description="Helical" evidence="1">
    <location>
        <begin position="308"/>
        <end position="331"/>
    </location>
</feature>
<evidence type="ECO:0000313" key="3">
    <source>
        <dbReference type="Proteomes" id="UP001287059"/>
    </source>
</evidence>
<keyword evidence="1" id="KW-0812">Transmembrane</keyword>
<feature type="transmembrane region" description="Helical" evidence="1">
    <location>
        <begin position="343"/>
        <end position="362"/>
    </location>
</feature>
<dbReference type="EMBL" id="JAVIIW010000083">
    <property type="protein sequence ID" value="MDX8483367.1"/>
    <property type="molecule type" value="Genomic_DNA"/>
</dbReference>
<accession>A0ABU4YBV3</accession>
<protein>
    <submittedName>
        <fullName evidence="2">Uncharacterized protein</fullName>
    </submittedName>
</protein>
<feature type="transmembrane region" description="Helical" evidence="1">
    <location>
        <begin position="374"/>
        <end position="396"/>
    </location>
</feature>
<proteinExistence type="predicted"/>
<feature type="transmembrane region" description="Helical" evidence="1">
    <location>
        <begin position="90"/>
        <end position="111"/>
    </location>
</feature>
<evidence type="ECO:0000256" key="1">
    <source>
        <dbReference type="SAM" id="Phobius"/>
    </source>
</evidence>
<organism evidence="2 3">
    <name type="scientific">Mesorhizobium album</name>
    <dbReference type="NCBI Taxonomy" id="3072314"/>
    <lineage>
        <taxon>Bacteria</taxon>
        <taxon>Pseudomonadati</taxon>
        <taxon>Pseudomonadota</taxon>
        <taxon>Alphaproteobacteria</taxon>
        <taxon>Hyphomicrobiales</taxon>
        <taxon>Phyllobacteriaceae</taxon>
        <taxon>Mesorhizobium</taxon>
    </lineage>
</organism>
<reference evidence="2 3" key="1">
    <citation type="submission" date="2023-08" db="EMBL/GenBank/DDBJ databases">
        <title>Implementing the SeqCode for naming new Mesorhizobium species isolated from Vachellia karroo root nodules.</title>
        <authorList>
            <person name="Van Lill M."/>
        </authorList>
    </citation>
    <scope>NUCLEOTIDE SEQUENCE [LARGE SCALE GENOMIC DNA]</scope>
    <source>
        <strain evidence="2 3">VK24D</strain>
    </source>
</reference>
<dbReference type="RefSeq" id="WP_320291456.1">
    <property type="nucleotide sequence ID" value="NZ_JAVIIW010000083.1"/>
</dbReference>
<keyword evidence="3" id="KW-1185">Reference proteome</keyword>
<comment type="caution">
    <text evidence="2">The sequence shown here is derived from an EMBL/GenBank/DDBJ whole genome shotgun (WGS) entry which is preliminary data.</text>
</comment>
<evidence type="ECO:0000313" key="2">
    <source>
        <dbReference type="EMBL" id="MDX8483367.1"/>
    </source>
</evidence>
<keyword evidence="1" id="KW-0472">Membrane</keyword>
<dbReference type="Proteomes" id="UP001287059">
    <property type="component" value="Unassembled WGS sequence"/>
</dbReference>